<keyword evidence="2" id="KW-0698">rRNA processing</keyword>
<dbReference type="STRING" id="1618665.UY55_C0001G0037"/>
<dbReference type="AlphaFoldDB" id="A0A0G1W937"/>
<reference evidence="9 10" key="1">
    <citation type="journal article" date="2015" name="Nature">
        <title>rRNA introns, odd ribosomes, and small enigmatic genomes across a large radiation of phyla.</title>
        <authorList>
            <person name="Brown C.T."/>
            <person name="Hug L.A."/>
            <person name="Thomas B.C."/>
            <person name="Sharon I."/>
            <person name="Castelle C.J."/>
            <person name="Singh A."/>
            <person name="Wilkins M.J."/>
            <person name="Williams K.H."/>
            <person name="Banfield J.F."/>
        </authorList>
    </citation>
    <scope>NUCLEOTIDE SEQUENCE [LARGE SCALE GENOMIC DNA]</scope>
</reference>
<dbReference type="InterPro" id="IPR023165">
    <property type="entry name" value="rRNA_Ade_diMease-like_C"/>
</dbReference>
<evidence type="ECO:0000259" key="8">
    <source>
        <dbReference type="SMART" id="SM00650"/>
    </source>
</evidence>
<keyword evidence="1" id="KW-0963">Cytoplasm</keyword>
<dbReference type="PANTHER" id="PTHR11727:SF7">
    <property type="entry name" value="DIMETHYLADENOSINE TRANSFERASE-RELATED"/>
    <property type="match status" value="1"/>
</dbReference>
<dbReference type="SMART" id="SM00650">
    <property type="entry name" value="rADc"/>
    <property type="match status" value="1"/>
</dbReference>
<evidence type="ECO:0000256" key="5">
    <source>
        <dbReference type="ARBA" id="ARBA00022691"/>
    </source>
</evidence>
<dbReference type="InterPro" id="IPR029063">
    <property type="entry name" value="SAM-dependent_MTases_sf"/>
</dbReference>
<dbReference type="InterPro" id="IPR001737">
    <property type="entry name" value="KsgA/Erm"/>
</dbReference>
<dbReference type="NCBIfam" id="TIGR00755">
    <property type="entry name" value="ksgA"/>
    <property type="match status" value="1"/>
</dbReference>
<keyword evidence="6 7" id="KW-0694">RNA-binding</keyword>
<feature type="binding site" evidence="7">
    <location>
        <position position="7"/>
    </location>
    <ligand>
        <name>S-adenosyl-L-methionine</name>
        <dbReference type="ChEBI" id="CHEBI:59789"/>
    </ligand>
</feature>
<dbReference type="Pfam" id="PF00398">
    <property type="entry name" value="RrnaAD"/>
    <property type="match status" value="1"/>
</dbReference>
<accession>A0A0G1W937</accession>
<comment type="similarity">
    <text evidence="7">Belongs to the class I-like SAM-binding methyltransferase superfamily. rRNA adenine N(6)-methyltransferase family.</text>
</comment>
<gene>
    <name evidence="9" type="ORF">UY55_C0001G0037</name>
</gene>
<evidence type="ECO:0000256" key="4">
    <source>
        <dbReference type="ARBA" id="ARBA00022679"/>
    </source>
</evidence>
<evidence type="ECO:0000313" key="9">
    <source>
        <dbReference type="EMBL" id="KKW15283.1"/>
    </source>
</evidence>
<dbReference type="GO" id="GO:0003723">
    <property type="term" value="F:RNA binding"/>
    <property type="evidence" value="ECO:0007669"/>
    <property type="project" value="UniProtKB-UniRule"/>
</dbReference>
<evidence type="ECO:0000256" key="3">
    <source>
        <dbReference type="ARBA" id="ARBA00022603"/>
    </source>
</evidence>
<feature type="domain" description="Ribosomal RNA adenine methylase transferase N-terminal" evidence="8">
    <location>
        <begin position="12"/>
        <end position="191"/>
    </location>
</feature>
<dbReference type="InterPro" id="IPR020598">
    <property type="entry name" value="rRNA_Ade_methylase_Trfase_N"/>
</dbReference>
<dbReference type="Proteomes" id="UP000034224">
    <property type="component" value="Unassembled WGS sequence"/>
</dbReference>
<keyword evidence="4 7" id="KW-0808">Transferase</keyword>
<dbReference type="PROSITE" id="PS51689">
    <property type="entry name" value="SAM_RNA_A_N6_MT"/>
    <property type="match status" value="1"/>
</dbReference>
<organism evidence="9 10">
    <name type="scientific">Candidatus Jorgensenbacteria bacterium GW2011_GWB1_50_10</name>
    <dbReference type="NCBI Taxonomy" id="1618665"/>
    <lineage>
        <taxon>Bacteria</taxon>
        <taxon>Candidatus Joergenseniibacteriota</taxon>
    </lineage>
</organism>
<dbReference type="SUPFAM" id="SSF53335">
    <property type="entry name" value="S-adenosyl-L-methionine-dependent methyltransferases"/>
    <property type="match status" value="1"/>
</dbReference>
<sequence>MLGQHFLKNKEKLRKIAASLEVKKNDTIVEIGPGHGELTKKLVTRQQTLNTRIIAIEKDSGLAETLRNSMEIYGDSIEIIHGDALKILPEITNKLTKLKAESYKLVGNIPYYITGKLLRTLSELETKPKIAVLTVQKEVAERVAAKPPKMNLLAASVQIWAEPEIIDYILKKDFQPPPKVNSAIIKLETRQQTLVTRSDDYYRLIKILFKQPRKTILNNLGALKSKKEILPILGKLGINPSNRPQDLSLKKIEELSEVISNQEV</sequence>
<dbReference type="CDD" id="cd02440">
    <property type="entry name" value="AdoMet_MTases"/>
    <property type="match status" value="1"/>
</dbReference>
<comment type="caution">
    <text evidence="9">The sequence shown here is derived from an EMBL/GenBank/DDBJ whole genome shotgun (WGS) entry which is preliminary data.</text>
</comment>
<evidence type="ECO:0000256" key="1">
    <source>
        <dbReference type="ARBA" id="ARBA00022490"/>
    </source>
</evidence>
<feature type="binding site" evidence="7">
    <location>
        <position position="57"/>
    </location>
    <ligand>
        <name>S-adenosyl-L-methionine</name>
        <dbReference type="ChEBI" id="CHEBI:59789"/>
    </ligand>
</feature>
<dbReference type="GO" id="GO:0005829">
    <property type="term" value="C:cytosol"/>
    <property type="evidence" value="ECO:0007669"/>
    <property type="project" value="TreeGrafter"/>
</dbReference>
<feature type="binding site" evidence="7">
    <location>
        <position position="83"/>
    </location>
    <ligand>
        <name>S-adenosyl-L-methionine</name>
        <dbReference type="ChEBI" id="CHEBI:59789"/>
    </ligand>
</feature>
<dbReference type="EMBL" id="LCQK01000001">
    <property type="protein sequence ID" value="KKW15283.1"/>
    <property type="molecule type" value="Genomic_DNA"/>
</dbReference>
<dbReference type="InterPro" id="IPR011530">
    <property type="entry name" value="rRNA_adenine_dimethylase"/>
</dbReference>
<evidence type="ECO:0000256" key="7">
    <source>
        <dbReference type="PROSITE-ProRule" id="PRU01026"/>
    </source>
</evidence>
<dbReference type="PATRIC" id="fig|1618665.3.peg.37"/>
<keyword evidence="3 7" id="KW-0489">Methyltransferase</keyword>
<evidence type="ECO:0000256" key="6">
    <source>
        <dbReference type="ARBA" id="ARBA00022884"/>
    </source>
</evidence>
<feature type="binding site" evidence="7">
    <location>
        <position position="108"/>
    </location>
    <ligand>
        <name>S-adenosyl-L-methionine</name>
        <dbReference type="ChEBI" id="CHEBI:59789"/>
    </ligand>
</feature>
<dbReference type="GO" id="GO:0000179">
    <property type="term" value="F:rRNA (adenine-N6,N6-)-dimethyltransferase activity"/>
    <property type="evidence" value="ECO:0007669"/>
    <property type="project" value="UniProtKB-UniRule"/>
</dbReference>
<dbReference type="Gene3D" id="1.10.8.100">
    <property type="entry name" value="Ribosomal RNA adenine dimethylase-like, domain 2"/>
    <property type="match status" value="1"/>
</dbReference>
<dbReference type="Gene3D" id="3.40.50.150">
    <property type="entry name" value="Vaccinia Virus protein VP39"/>
    <property type="match status" value="1"/>
</dbReference>
<evidence type="ECO:0000256" key="2">
    <source>
        <dbReference type="ARBA" id="ARBA00022552"/>
    </source>
</evidence>
<protein>
    <submittedName>
        <fullName evidence="9">Ribosomal RNA small subunit methyltransferase A</fullName>
    </submittedName>
</protein>
<dbReference type="PANTHER" id="PTHR11727">
    <property type="entry name" value="DIMETHYLADENOSINE TRANSFERASE"/>
    <property type="match status" value="1"/>
</dbReference>
<name>A0A0G1W937_9BACT</name>
<proteinExistence type="inferred from homology"/>
<keyword evidence="5 7" id="KW-0949">S-adenosyl-L-methionine</keyword>
<feature type="binding site" evidence="7">
    <location>
        <position position="5"/>
    </location>
    <ligand>
        <name>S-adenosyl-L-methionine</name>
        <dbReference type="ChEBI" id="CHEBI:59789"/>
    </ligand>
</feature>
<feature type="binding site" evidence="7">
    <location>
        <position position="32"/>
    </location>
    <ligand>
        <name>S-adenosyl-L-methionine</name>
        <dbReference type="ChEBI" id="CHEBI:59789"/>
    </ligand>
</feature>
<evidence type="ECO:0000313" key="10">
    <source>
        <dbReference type="Proteomes" id="UP000034224"/>
    </source>
</evidence>